<feature type="domain" description="Beta-lactamase-related" evidence="2">
    <location>
        <begin position="21"/>
        <end position="306"/>
    </location>
</feature>
<protein>
    <submittedName>
        <fullName evidence="3">Beta-lactamase family protein</fullName>
    </submittedName>
</protein>
<dbReference type="InterPro" id="IPR050789">
    <property type="entry name" value="Diverse_Enzym_Activities"/>
</dbReference>
<dbReference type="Gene3D" id="3.40.710.10">
    <property type="entry name" value="DD-peptidase/beta-lactamase superfamily"/>
    <property type="match status" value="1"/>
</dbReference>
<feature type="region of interest" description="Disordered" evidence="1">
    <location>
        <begin position="309"/>
        <end position="332"/>
    </location>
</feature>
<evidence type="ECO:0000259" key="2">
    <source>
        <dbReference type="Pfam" id="PF00144"/>
    </source>
</evidence>
<evidence type="ECO:0000256" key="1">
    <source>
        <dbReference type="SAM" id="MobiDB-lite"/>
    </source>
</evidence>
<gene>
    <name evidence="3" type="ORF">OG327_19825</name>
</gene>
<sequence>MRASSCPSRTATPHTRHPTLAEFVEATTKEFGIPGAAVGVWADGREVYACHGVTGVDNPLPVDERTVFVLGSVTNTFTATVLMRLVEEGRIELDAPVRRYVPELVLAHERAAAEIAVLHLLNHTAGLEWNLVVDTGERDDALAGFVARLDELRQIAPPGARASYSQAGFNLAGRTIEKVTGLTYEQAVARSVFAPLGLSHSFFAPSDAMTRRFAVGHNVDEAGTMTTARMSKGNRGESPGGGIVSSVADQLRQARFHIGDGRLEGAERVLSAELVHRMRQPTAELRAGTLGDAFGICWFLRDVDGNQAGGPRGLGRRDAGGLPAGEHRPAAR</sequence>
<feature type="compositionally biased region" description="Basic and acidic residues" evidence="1">
    <location>
        <begin position="315"/>
        <end position="332"/>
    </location>
</feature>
<accession>A0AAU2JV53</accession>
<organism evidence="3">
    <name type="scientific">Streptomyces sp. NBC_00049</name>
    <dbReference type="NCBI Taxonomy" id="2903617"/>
    <lineage>
        <taxon>Bacteria</taxon>
        <taxon>Bacillati</taxon>
        <taxon>Actinomycetota</taxon>
        <taxon>Actinomycetes</taxon>
        <taxon>Kitasatosporales</taxon>
        <taxon>Streptomycetaceae</taxon>
        <taxon>Streptomyces</taxon>
    </lineage>
</organism>
<dbReference type="Pfam" id="PF00144">
    <property type="entry name" value="Beta-lactamase"/>
    <property type="match status" value="1"/>
</dbReference>
<dbReference type="PANTHER" id="PTHR43283:SF3">
    <property type="entry name" value="BETA-LACTAMASE FAMILY PROTEIN (AFU_ORTHOLOGUE AFUA_5G07500)"/>
    <property type="match status" value="1"/>
</dbReference>
<name>A0AAU2JV53_9ACTN</name>
<evidence type="ECO:0000313" key="3">
    <source>
        <dbReference type="EMBL" id="WTU75389.1"/>
    </source>
</evidence>
<proteinExistence type="predicted"/>
<dbReference type="SUPFAM" id="SSF56601">
    <property type="entry name" value="beta-lactamase/transpeptidase-like"/>
    <property type="match status" value="1"/>
</dbReference>
<dbReference type="PANTHER" id="PTHR43283">
    <property type="entry name" value="BETA-LACTAMASE-RELATED"/>
    <property type="match status" value="1"/>
</dbReference>
<dbReference type="InterPro" id="IPR001466">
    <property type="entry name" value="Beta-lactam-related"/>
</dbReference>
<dbReference type="InterPro" id="IPR012338">
    <property type="entry name" value="Beta-lactam/transpept-like"/>
</dbReference>
<dbReference type="AlphaFoldDB" id="A0AAU2JV53"/>
<reference evidence="3" key="1">
    <citation type="submission" date="2022-10" db="EMBL/GenBank/DDBJ databases">
        <title>The complete genomes of actinobacterial strains from the NBC collection.</title>
        <authorList>
            <person name="Joergensen T.S."/>
            <person name="Alvarez Arevalo M."/>
            <person name="Sterndorff E.B."/>
            <person name="Faurdal D."/>
            <person name="Vuksanovic O."/>
            <person name="Mourched A.-S."/>
            <person name="Charusanti P."/>
            <person name="Shaw S."/>
            <person name="Blin K."/>
            <person name="Weber T."/>
        </authorList>
    </citation>
    <scope>NUCLEOTIDE SEQUENCE</scope>
    <source>
        <strain evidence="3">NBC_00049</strain>
    </source>
</reference>
<dbReference type="EMBL" id="CP108264">
    <property type="protein sequence ID" value="WTU75389.1"/>
    <property type="molecule type" value="Genomic_DNA"/>
</dbReference>